<protein>
    <submittedName>
        <fullName evidence="3">Uncharacterized protein</fullName>
    </submittedName>
</protein>
<dbReference type="InterPro" id="IPR043519">
    <property type="entry name" value="NT_sf"/>
</dbReference>
<evidence type="ECO:0000259" key="1">
    <source>
        <dbReference type="Pfam" id="PF14540"/>
    </source>
</evidence>
<dbReference type="OrthoDB" id="2350973at2"/>
<proteinExistence type="predicted"/>
<dbReference type="InterPro" id="IPR054515">
    <property type="entry name" value="YgxA-like_substrate-bd"/>
</dbReference>
<evidence type="ECO:0000259" key="2">
    <source>
        <dbReference type="Pfam" id="PF22339"/>
    </source>
</evidence>
<comment type="caution">
    <text evidence="3">The sequence shown here is derived from an EMBL/GenBank/DDBJ whole genome shotgun (WGS) entry which is preliminary data.</text>
</comment>
<dbReference type="InterPro" id="IPR029348">
    <property type="entry name" value="NTF-like"/>
</dbReference>
<feature type="domain" description="YgxA-like substrate binding" evidence="2">
    <location>
        <begin position="127"/>
        <end position="221"/>
    </location>
</feature>
<dbReference type="Pfam" id="PF22339">
    <property type="entry name" value="YgxA-like_sub_bind"/>
    <property type="match status" value="1"/>
</dbReference>
<organism evidence="3 4">
    <name type="scientific">Paenibacillus faecis</name>
    <dbReference type="NCBI Taxonomy" id="862114"/>
    <lineage>
        <taxon>Bacteria</taxon>
        <taxon>Bacillati</taxon>
        <taxon>Bacillota</taxon>
        <taxon>Bacilli</taxon>
        <taxon>Bacillales</taxon>
        <taxon>Paenibacillaceae</taxon>
        <taxon>Paenibacillus</taxon>
    </lineage>
</organism>
<dbReference type="Gene3D" id="3.30.460.10">
    <property type="entry name" value="Beta Polymerase, domain 2"/>
    <property type="match status" value="1"/>
</dbReference>
<dbReference type="AlphaFoldDB" id="A0A5D0CL42"/>
<evidence type="ECO:0000313" key="3">
    <source>
        <dbReference type="EMBL" id="TYA10250.1"/>
    </source>
</evidence>
<keyword evidence="4" id="KW-1185">Reference proteome</keyword>
<dbReference type="Pfam" id="PF14540">
    <property type="entry name" value="NTF-like"/>
    <property type="match status" value="1"/>
</dbReference>
<accession>A0A5D0CL42</accession>
<dbReference type="RefSeq" id="WP_148457818.1">
    <property type="nucleotide sequence ID" value="NZ_BORZ01000020.1"/>
</dbReference>
<dbReference type="EMBL" id="VSDO01000006">
    <property type="protein sequence ID" value="TYA10250.1"/>
    <property type="molecule type" value="Genomic_DNA"/>
</dbReference>
<name>A0A5D0CL42_9BACL</name>
<dbReference type="Proteomes" id="UP000325218">
    <property type="component" value="Unassembled WGS sequence"/>
</dbReference>
<dbReference type="Gene3D" id="1.20.120.330">
    <property type="entry name" value="Nucleotidyltransferases domain 2"/>
    <property type="match status" value="1"/>
</dbReference>
<reference evidence="3 4" key="1">
    <citation type="submission" date="2019-08" db="EMBL/GenBank/DDBJ databases">
        <title>Genome sequencing of Paenibacillus faecis DSM 23593(T).</title>
        <authorList>
            <person name="Kook J.-K."/>
            <person name="Park S.-N."/>
            <person name="Lim Y.K."/>
        </authorList>
    </citation>
    <scope>NUCLEOTIDE SEQUENCE [LARGE SCALE GENOMIC DNA]</scope>
    <source>
        <strain evidence="3 4">DSM 23593</strain>
    </source>
</reference>
<gene>
    <name evidence="3" type="ORF">FRY98_27095</name>
</gene>
<feature type="domain" description="Nucleotidyltransferase-like" evidence="1">
    <location>
        <begin position="34"/>
        <end position="117"/>
    </location>
</feature>
<evidence type="ECO:0000313" key="4">
    <source>
        <dbReference type="Proteomes" id="UP000325218"/>
    </source>
</evidence>
<sequence>MEPTFFSFKSQEKSGHQALGAVGFRHPGSMFSGSLLHDFELLVLVVCEETDSSLIQIEHCLSGSLQYQMRYIGRNELLQWVVSGEHPDIVHCFLQGEVIWDVGGKVTELRKDLTRFGGGMRERRKLKEFAGFLRTYVEAKHYAHEQDFMDAYYCVLQSLKHYARIELIDEGIVPGDRVWEQTQSINTVVRKLFDELTDSKETLEQRVELVLLACEFSVMSRMEDCCSPLLRILGSRKEAWSIQELLELPELGYIREELPMMIRKLVYRSLVKQSAVISGDASVCGREIRYWA</sequence>